<dbReference type="SUPFAM" id="SSF54001">
    <property type="entry name" value="Cysteine proteinases"/>
    <property type="match status" value="1"/>
</dbReference>
<feature type="region of interest" description="Disordered" evidence="6">
    <location>
        <begin position="1"/>
        <end position="46"/>
    </location>
</feature>
<dbReference type="EMBL" id="JAKELL010000077">
    <property type="protein sequence ID" value="KAH8984346.1"/>
    <property type="molecule type" value="Genomic_DNA"/>
</dbReference>
<comment type="similarity">
    <text evidence="2">Belongs to the XPC family.</text>
</comment>
<dbReference type="Pfam" id="PF10405">
    <property type="entry name" value="BHD_3"/>
    <property type="match status" value="1"/>
</dbReference>
<evidence type="ECO:0000256" key="5">
    <source>
        <dbReference type="ARBA" id="ARBA00023242"/>
    </source>
</evidence>
<protein>
    <recommendedName>
        <fullName evidence="12">Rad4-domain-containing protein</fullName>
    </recommendedName>
</protein>
<feature type="compositionally biased region" description="Acidic residues" evidence="6">
    <location>
        <begin position="16"/>
        <end position="25"/>
    </location>
</feature>
<dbReference type="PANTHER" id="PTHR12135">
    <property type="entry name" value="DNA REPAIR PROTEIN XP-C / RAD4"/>
    <property type="match status" value="1"/>
</dbReference>
<dbReference type="AlphaFoldDB" id="A0AAD4LAG8"/>
<dbReference type="Gene3D" id="3.30.70.2460">
    <property type="entry name" value="Rad4, beta-hairpin domain BHD3"/>
    <property type="match status" value="1"/>
</dbReference>
<dbReference type="SMART" id="SM01032">
    <property type="entry name" value="BHD_3"/>
    <property type="match status" value="1"/>
</dbReference>
<dbReference type="InterPro" id="IPR018327">
    <property type="entry name" value="BHD_2"/>
</dbReference>
<keyword evidence="3" id="KW-0227">DNA damage</keyword>
<accession>A0AAD4LAG8</accession>
<feature type="region of interest" description="Disordered" evidence="6">
    <location>
        <begin position="706"/>
        <end position="744"/>
    </location>
</feature>
<feature type="region of interest" description="Disordered" evidence="6">
    <location>
        <begin position="258"/>
        <end position="348"/>
    </location>
</feature>
<dbReference type="SMART" id="SM01031">
    <property type="entry name" value="BHD_2"/>
    <property type="match status" value="1"/>
</dbReference>
<evidence type="ECO:0000256" key="2">
    <source>
        <dbReference type="ARBA" id="ARBA00009525"/>
    </source>
</evidence>
<dbReference type="GO" id="GO:0005737">
    <property type="term" value="C:cytoplasm"/>
    <property type="evidence" value="ECO:0007669"/>
    <property type="project" value="TreeGrafter"/>
</dbReference>
<dbReference type="InterPro" id="IPR038765">
    <property type="entry name" value="Papain-like_cys_pep_sf"/>
</dbReference>
<feature type="domain" description="Rad4 beta-hairpin" evidence="8">
    <location>
        <begin position="521"/>
        <end position="588"/>
    </location>
</feature>
<feature type="domain" description="Rad4 beta-hairpin" evidence="9">
    <location>
        <begin position="595"/>
        <end position="669"/>
    </location>
</feature>
<comment type="caution">
    <text evidence="10">The sequence shown here is derived from an EMBL/GenBank/DDBJ whole genome shotgun (WGS) entry which is preliminary data.</text>
</comment>
<evidence type="ECO:0000256" key="1">
    <source>
        <dbReference type="ARBA" id="ARBA00004123"/>
    </source>
</evidence>
<dbReference type="SMART" id="SM01030">
    <property type="entry name" value="BHD_1"/>
    <property type="match status" value="1"/>
</dbReference>
<evidence type="ECO:0000259" key="8">
    <source>
        <dbReference type="SMART" id="SM01031"/>
    </source>
</evidence>
<dbReference type="Pfam" id="PF03835">
    <property type="entry name" value="Rad4"/>
    <property type="match status" value="1"/>
</dbReference>
<keyword evidence="11" id="KW-1185">Reference proteome</keyword>
<evidence type="ECO:0000259" key="9">
    <source>
        <dbReference type="SMART" id="SM01032"/>
    </source>
</evidence>
<proteinExistence type="inferred from homology"/>
<keyword evidence="5" id="KW-0539">Nucleus</keyword>
<dbReference type="Pfam" id="PF10403">
    <property type="entry name" value="BHD_1"/>
    <property type="match status" value="1"/>
</dbReference>
<evidence type="ECO:0000256" key="4">
    <source>
        <dbReference type="ARBA" id="ARBA00023204"/>
    </source>
</evidence>
<feature type="compositionally biased region" description="Basic residues" evidence="6">
    <location>
        <begin position="864"/>
        <end position="875"/>
    </location>
</feature>
<dbReference type="GO" id="GO:0006298">
    <property type="term" value="P:mismatch repair"/>
    <property type="evidence" value="ECO:0007669"/>
    <property type="project" value="TreeGrafter"/>
</dbReference>
<name>A0AAD4LAG8_9AGAM</name>
<dbReference type="InterPro" id="IPR042488">
    <property type="entry name" value="Rad4_BHD3_sf"/>
</dbReference>
<dbReference type="InterPro" id="IPR004583">
    <property type="entry name" value="DNA_repair_Rad4"/>
</dbReference>
<feature type="compositionally biased region" description="Low complexity" evidence="6">
    <location>
        <begin position="848"/>
        <end position="863"/>
    </location>
</feature>
<evidence type="ECO:0008006" key="12">
    <source>
        <dbReference type="Google" id="ProtNLM"/>
    </source>
</evidence>
<feature type="compositionally biased region" description="Basic and acidic residues" evidence="6">
    <location>
        <begin position="805"/>
        <end position="815"/>
    </location>
</feature>
<dbReference type="PANTHER" id="PTHR12135:SF0">
    <property type="entry name" value="DNA REPAIR PROTEIN COMPLEMENTING XP-C CELLS"/>
    <property type="match status" value="1"/>
</dbReference>
<dbReference type="InterPro" id="IPR018325">
    <property type="entry name" value="Rad4/PNGase_transGLS-fold"/>
</dbReference>
<evidence type="ECO:0000313" key="11">
    <source>
        <dbReference type="Proteomes" id="UP001201163"/>
    </source>
</evidence>
<dbReference type="GO" id="GO:0006289">
    <property type="term" value="P:nucleotide-excision repair"/>
    <property type="evidence" value="ECO:0007669"/>
    <property type="project" value="InterPro"/>
</dbReference>
<dbReference type="GO" id="GO:0071942">
    <property type="term" value="C:XPC complex"/>
    <property type="evidence" value="ECO:0007669"/>
    <property type="project" value="TreeGrafter"/>
</dbReference>
<dbReference type="GO" id="GO:0000111">
    <property type="term" value="C:nucleotide-excision repair factor 2 complex"/>
    <property type="evidence" value="ECO:0007669"/>
    <property type="project" value="TreeGrafter"/>
</dbReference>
<reference evidence="10" key="1">
    <citation type="submission" date="2022-01" db="EMBL/GenBank/DDBJ databases">
        <title>Comparative genomics reveals a dynamic genome evolution in the ectomycorrhizal milk-cap (Lactarius) mushrooms.</title>
        <authorList>
            <consortium name="DOE Joint Genome Institute"/>
            <person name="Lebreton A."/>
            <person name="Tang N."/>
            <person name="Kuo A."/>
            <person name="LaButti K."/>
            <person name="Drula E."/>
            <person name="Barry K."/>
            <person name="Clum A."/>
            <person name="Lipzen A."/>
            <person name="Mousain D."/>
            <person name="Ng V."/>
            <person name="Wang R."/>
            <person name="Wang X."/>
            <person name="Dai Y."/>
            <person name="Henrissat B."/>
            <person name="Grigoriev I.V."/>
            <person name="Guerin-Laguette A."/>
            <person name="Yu F."/>
            <person name="Martin F.M."/>
        </authorList>
    </citation>
    <scope>NUCLEOTIDE SEQUENCE</scope>
    <source>
        <strain evidence="10">QP</strain>
    </source>
</reference>
<dbReference type="Gene3D" id="3.90.260.10">
    <property type="entry name" value="Transglutaminase-like"/>
    <property type="match status" value="1"/>
</dbReference>
<sequence length="961" mass="105689">MSTHSAEELAYNFSSDSEDELDWEEVAVPQAEYSAPEDQAGPPTRPNIEITLDAYPAQGKDGTQRKPSGGISQAERLLRIDCHKVHTVALISNARERNRWINDELLQARLLSLTPLAIHNSFAMIHKSRIPDDVKRGYLFEQAMSRLASWWADTFFTVEPTGHLCSRTFEDVQQVLRSMGLINGSDKKGKGKALPPDVDPLEDDGEVEIVRSAKSLMKHALMRSGSRDVSSQLFTALCRALGIPTRLVVSLQSVPWQTNVGRPKTPAKPKGANSKGKGVERGDADVDVSQRESSGDHIEVDGDSEDETSPANGKGKGGKAHTIKLRKTKSVGRKLSSPHQSEPSDPLTTPPVFWTEVFSRADGRWLPVDPIRAIVNKRKVFDPSPVGTTPRRGKVDNRMTYVLAVEEDGYMRDVTPRYAKQYSAKVTKVQSGGRGRREWWEQVMQTVTRPYKLHRDDVEDDELVVNQFTEGMPTTLGGFKDHPFYVLERHLLRDQIISQDAPELGTFRGESVYSRSQVLHLKAAENWMRSGRVVCAGEQPLKYVKQRAVTLSRRRELEFRAGAEGANGSSNVMQGLYAERQTERYVPPPVIDGRIPKNNFGNIDLYTPSMLPAGAAYVPHKGAAKIARLLGFDYAEAVTSFEFRKGKAFPVISGVVVSAENEDTVREAYWEAEHAAAQKEQEKRHQAVLKRWTKLVRGLRIRQRMREQYGTATSSDLAPRRNGDEGGGDQDEGGGGGFLTSVGDVVQPYSLPRPAHVVFASPPRSPEPDGRTPTPAPEPAFAMSLDEAEAECDDAGEGPSLDVGNAHDRPAEKLRASPGQGMPKSMAELAAEAEAAATAQGPGRSDVSVEVEVAEEGATSTAAPRRRRPPPRARPKANGEARTGQKRARVRESEEEDEGEWVGDAQPGDGSSGIEDAVGNDQRPRDAKRARTRARRRGRGAALAVPVPVPTSDRVLRVRKK</sequence>
<evidence type="ECO:0000256" key="3">
    <source>
        <dbReference type="ARBA" id="ARBA00022763"/>
    </source>
</evidence>
<dbReference type="InterPro" id="IPR018328">
    <property type="entry name" value="Rad4_beta-hairpin_dom3"/>
</dbReference>
<feature type="compositionally biased region" description="Low complexity" evidence="6">
    <location>
        <begin position="827"/>
        <end position="839"/>
    </location>
</feature>
<feature type="compositionally biased region" description="Polar residues" evidence="6">
    <location>
        <begin position="337"/>
        <end position="347"/>
    </location>
</feature>
<dbReference type="GO" id="GO:0003697">
    <property type="term" value="F:single-stranded DNA binding"/>
    <property type="evidence" value="ECO:0007669"/>
    <property type="project" value="TreeGrafter"/>
</dbReference>
<feature type="compositionally biased region" description="Basic residues" evidence="6">
    <location>
        <begin position="316"/>
        <end position="332"/>
    </location>
</feature>
<feature type="compositionally biased region" description="Basic residues" evidence="6">
    <location>
        <begin position="930"/>
        <end position="939"/>
    </location>
</feature>
<feature type="domain" description="Rad4 beta-hairpin" evidence="7">
    <location>
        <begin position="468"/>
        <end position="519"/>
    </location>
</feature>
<keyword evidence="4" id="KW-0234">DNA repair</keyword>
<feature type="compositionally biased region" description="Acidic residues" evidence="6">
    <location>
        <begin position="786"/>
        <end position="796"/>
    </location>
</feature>
<feature type="compositionally biased region" description="Basic and acidic residues" evidence="6">
    <location>
        <begin position="277"/>
        <end position="300"/>
    </location>
</feature>
<dbReference type="InterPro" id="IPR018326">
    <property type="entry name" value="Rad4_beta-hairpin_dom1"/>
</dbReference>
<gene>
    <name evidence="10" type="ORF">EDB92DRAFT_1887514</name>
</gene>
<organism evidence="10 11">
    <name type="scientific">Lactarius akahatsu</name>
    <dbReference type="NCBI Taxonomy" id="416441"/>
    <lineage>
        <taxon>Eukaryota</taxon>
        <taxon>Fungi</taxon>
        <taxon>Dikarya</taxon>
        <taxon>Basidiomycota</taxon>
        <taxon>Agaricomycotina</taxon>
        <taxon>Agaricomycetes</taxon>
        <taxon>Russulales</taxon>
        <taxon>Russulaceae</taxon>
        <taxon>Lactarius</taxon>
    </lineage>
</organism>
<comment type="subcellular location">
    <subcellularLocation>
        <location evidence="1">Nucleus</location>
    </subcellularLocation>
</comment>
<evidence type="ECO:0000313" key="10">
    <source>
        <dbReference type="EMBL" id="KAH8984346.1"/>
    </source>
</evidence>
<dbReference type="Gene3D" id="2.20.20.110">
    <property type="entry name" value="Rad4, beta-hairpin domain BHD1"/>
    <property type="match status" value="1"/>
</dbReference>
<dbReference type="Proteomes" id="UP001201163">
    <property type="component" value="Unassembled WGS sequence"/>
</dbReference>
<dbReference type="Pfam" id="PF10404">
    <property type="entry name" value="BHD_2"/>
    <property type="match status" value="1"/>
</dbReference>
<dbReference type="FunFam" id="3.30.70.2460:FF:000001">
    <property type="entry name" value="DNA repair protein Rad4 family"/>
    <property type="match status" value="1"/>
</dbReference>
<evidence type="ECO:0000256" key="6">
    <source>
        <dbReference type="SAM" id="MobiDB-lite"/>
    </source>
</evidence>
<dbReference type="InterPro" id="IPR036985">
    <property type="entry name" value="Transglutaminase-like_sf"/>
</dbReference>
<evidence type="ECO:0000259" key="7">
    <source>
        <dbReference type="SMART" id="SM01030"/>
    </source>
</evidence>
<feature type="region of interest" description="Disordered" evidence="6">
    <location>
        <begin position="756"/>
        <end position="961"/>
    </location>
</feature>
<dbReference type="GO" id="GO:0003684">
    <property type="term" value="F:damaged DNA binding"/>
    <property type="evidence" value="ECO:0007669"/>
    <property type="project" value="InterPro"/>
</dbReference>